<keyword evidence="8" id="KW-1185">Reference proteome</keyword>
<dbReference type="GO" id="GO:0022857">
    <property type="term" value="F:transmembrane transporter activity"/>
    <property type="evidence" value="ECO:0007669"/>
    <property type="project" value="InterPro"/>
</dbReference>
<dbReference type="InterPro" id="IPR036259">
    <property type="entry name" value="MFS_trans_sf"/>
</dbReference>
<dbReference type="InterPro" id="IPR020846">
    <property type="entry name" value="MFS_dom"/>
</dbReference>
<feature type="transmembrane region" description="Helical" evidence="5">
    <location>
        <begin position="216"/>
        <end position="235"/>
    </location>
</feature>
<proteinExistence type="predicted"/>
<dbReference type="CDD" id="cd17321">
    <property type="entry name" value="MFS_MMR_MDR_like"/>
    <property type="match status" value="1"/>
</dbReference>
<feature type="transmembrane region" description="Helical" evidence="5">
    <location>
        <begin position="59"/>
        <end position="79"/>
    </location>
</feature>
<evidence type="ECO:0000313" key="7">
    <source>
        <dbReference type="EMBL" id="SEG42761.1"/>
    </source>
</evidence>
<feature type="transmembrane region" description="Helical" evidence="5">
    <location>
        <begin position="449"/>
        <end position="470"/>
    </location>
</feature>
<feature type="transmembrane region" description="Helical" evidence="5">
    <location>
        <begin position="375"/>
        <end position="400"/>
    </location>
</feature>
<feature type="domain" description="Major facilitator superfamily (MFS) profile" evidence="6">
    <location>
        <begin position="25"/>
        <end position="472"/>
    </location>
</feature>
<dbReference type="Gene3D" id="1.20.1720.10">
    <property type="entry name" value="Multidrug resistance protein D"/>
    <property type="match status" value="1"/>
</dbReference>
<dbReference type="SUPFAM" id="SSF103473">
    <property type="entry name" value="MFS general substrate transporter"/>
    <property type="match status" value="2"/>
</dbReference>
<feature type="transmembrane region" description="Helical" evidence="5">
    <location>
        <begin position="91"/>
        <end position="110"/>
    </location>
</feature>
<feature type="transmembrane region" description="Helical" evidence="5">
    <location>
        <begin position="420"/>
        <end position="437"/>
    </location>
</feature>
<dbReference type="AlphaFoldDB" id="A0A1H6A2U5"/>
<dbReference type="Pfam" id="PF07690">
    <property type="entry name" value="MFS_1"/>
    <property type="match status" value="2"/>
</dbReference>
<dbReference type="Proteomes" id="UP000236732">
    <property type="component" value="Unassembled WGS sequence"/>
</dbReference>
<gene>
    <name evidence="7" type="ORF">SAMN05444920_102992</name>
</gene>
<accession>A0A1H6A2U5</accession>
<dbReference type="PROSITE" id="PS50850">
    <property type="entry name" value="MFS"/>
    <property type="match status" value="1"/>
</dbReference>
<feature type="transmembrane region" description="Helical" evidence="5">
    <location>
        <begin position="179"/>
        <end position="204"/>
    </location>
</feature>
<feature type="transmembrane region" description="Helical" evidence="5">
    <location>
        <begin position="116"/>
        <end position="140"/>
    </location>
</feature>
<feature type="transmembrane region" description="Helical" evidence="5">
    <location>
        <begin position="241"/>
        <end position="260"/>
    </location>
</feature>
<evidence type="ECO:0000259" key="6">
    <source>
        <dbReference type="PROSITE" id="PS50850"/>
    </source>
</evidence>
<keyword evidence="3 5" id="KW-1133">Transmembrane helix</keyword>
<protein>
    <submittedName>
        <fullName evidence="7">Drug resistance transporter, EmrB/QacA subfamily</fullName>
    </submittedName>
</protein>
<organism evidence="7 8">
    <name type="scientific">Nonomuraea solani</name>
    <dbReference type="NCBI Taxonomy" id="1144553"/>
    <lineage>
        <taxon>Bacteria</taxon>
        <taxon>Bacillati</taxon>
        <taxon>Actinomycetota</taxon>
        <taxon>Actinomycetes</taxon>
        <taxon>Streptosporangiales</taxon>
        <taxon>Streptosporangiaceae</taxon>
        <taxon>Nonomuraea</taxon>
    </lineage>
</organism>
<feature type="transmembrane region" description="Helical" evidence="5">
    <location>
        <begin position="152"/>
        <end position="173"/>
    </location>
</feature>
<name>A0A1H6A2U5_9ACTN</name>
<feature type="transmembrane region" description="Helical" evidence="5">
    <location>
        <begin position="346"/>
        <end position="369"/>
    </location>
</feature>
<comment type="subcellular location">
    <subcellularLocation>
        <location evidence="1">Cell membrane</location>
        <topology evidence="1">Multi-pass membrane protein</topology>
    </subcellularLocation>
</comment>
<evidence type="ECO:0000256" key="2">
    <source>
        <dbReference type="ARBA" id="ARBA00022692"/>
    </source>
</evidence>
<keyword evidence="4 5" id="KW-0472">Membrane</keyword>
<dbReference type="Gene3D" id="1.20.1250.20">
    <property type="entry name" value="MFS general substrate transporter like domains"/>
    <property type="match status" value="1"/>
</dbReference>
<reference evidence="7 8" key="1">
    <citation type="submission" date="2016-10" db="EMBL/GenBank/DDBJ databases">
        <authorList>
            <person name="de Groot N.N."/>
        </authorList>
    </citation>
    <scope>NUCLEOTIDE SEQUENCE [LARGE SCALE GENOMIC DNA]</scope>
    <source>
        <strain evidence="7 8">CGMCC 4.7037</strain>
    </source>
</reference>
<dbReference type="PANTHER" id="PTHR42718">
    <property type="entry name" value="MAJOR FACILITATOR SUPERFAMILY MULTIDRUG TRANSPORTER MFSC"/>
    <property type="match status" value="1"/>
</dbReference>
<feature type="transmembrane region" description="Helical" evidence="5">
    <location>
        <begin position="316"/>
        <end position="339"/>
    </location>
</feature>
<evidence type="ECO:0000256" key="5">
    <source>
        <dbReference type="SAM" id="Phobius"/>
    </source>
</evidence>
<dbReference type="EMBL" id="FNVT01000002">
    <property type="protein sequence ID" value="SEG42761.1"/>
    <property type="molecule type" value="Genomic_DNA"/>
</dbReference>
<evidence type="ECO:0000256" key="3">
    <source>
        <dbReference type="ARBA" id="ARBA00022989"/>
    </source>
</evidence>
<feature type="transmembrane region" description="Helical" evidence="5">
    <location>
        <begin position="285"/>
        <end position="310"/>
    </location>
</feature>
<feature type="transmembrane region" description="Helical" evidence="5">
    <location>
        <begin position="22"/>
        <end position="47"/>
    </location>
</feature>
<dbReference type="GO" id="GO:0005886">
    <property type="term" value="C:plasma membrane"/>
    <property type="evidence" value="ECO:0007669"/>
    <property type="project" value="UniProtKB-SubCell"/>
</dbReference>
<dbReference type="PANTHER" id="PTHR42718:SF39">
    <property type="entry name" value="ACTINORHODIN TRANSPORTER-RELATED"/>
    <property type="match status" value="1"/>
</dbReference>
<evidence type="ECO:0000256" key="4">
    <source>
        <dbReference type="ARBA" id="ARBA00023136"/>
    </source>
</evidence>
<evidence type="ECO:0000313" key="8">
    <source>
        <dbReference type="Proteomes" id="UP000236732"/>
    </source>
</evidence>
<dbReference type="InterPro" id="IPR011701">
    <property type="entry name" value="MFS"/>
</dbReference>
<sequence>MNTGAPGEGTQGKRSSLNIVKYGGTLAILLSAWFMAQFDFFVVNVAAPSIERDLHAGPAALELIVGGYAFTYAAGMITGGRLGDRYGSKRMFVWGVAAFTIASLLCGIAADPIQLVAARLLQGLAGAVMVPQVLATISAAFPPEERGRAIGWYGAAGGLGSIAGQVLGGLLLTADVLGLGWRIIFLVNLPIGLALVPLAAWLLPEVETARRARLDLPGAAGLAAALALVLVPLGLGNSLGWPVWTWICLAVSIPVFVLTWRRQRTLGARGGQPVLDLELLKVHSYLAGVGAIVAFMAYFAAFMFTLTLLLQGGFGLTAFQAGLAFAPMGVLFSITSLLGTRLVRRYGLVVVMVGGTITALGLGLLVITVGEGLPYVMAAMILIGAGNGLVLPQLIGAALVEVAPHQAGIGSGILSTAQQFAGAGGVAVIGAVFFATAGSTTASAQHVLAMRYSAAIDLALVLVVIATVAYNRRRAIRREQAERSRTVATPGS</sequence>
<keyword evidence="2 5" id="KW-0812">Transmembrane</keyword>
<evidence type="ECO:0000256" key="1">
    <source>
        <dbReference type="ARBA" id="ARBA00004651"/>
    </source>
</evidence>